<proteinExistence type="predicted"/>
<keyword evidence="9" id="KW-1185">Reference proteome</keyword>
<feature type="compositionally biased region" description="Basic and acidic residues" evidence="4">
    <location>
        <begin position="665"/>
        <end position="690"/>
    </location>
</feature>
<feature type="signal peptide" evidence="5">
    <location>
        <begin position="1"/>
        <end position="31"/>
    </location>
</feature>
<dbReference type="Pfam" id="PF22821">
    <property type="entry name" value="ZP1_ZP4_Ig-like"/>
    <property type="match status" value="1"/>
</dbReference>
<evidence type="ECO:0000256" key="3">
    <source>
        <dbReference type="ARBA" id="ARBA00022729"/>
    </source>
</evidence>
<evidence type="ECO:0000256" key="5">
    <source>
        <dbReference type="SAM" id="SignalP"/>
    </source>
</evidence>
<name>A0A8C5PTZ9_9ANUR</name>
<feature type="region of interest" description="Disordered" evidence="4">
    <location>
        <begin position="582"/>
        <end position="607"/>
    </location>
</feature>
<reference evidence="8" key="1">
    <citation type="submission" date="2025-08" db="UniProtKB">
        <authorList>
            <consortium name="Ensembl"/>
        </authorList>
    </citation>
    <scope>IDENTIFICATION</scope>
</reference>
<dbReference type="PANTHER" id="PTHR38653:SF1">
    <property type="entry name" value="GENE 572-RELATED"/>
    <property type="match status" value="1"/>
</dbReference>
<feature type="compositionally biased region" description="Low complexity" evidence="4">
    <location>
        <begin position="715"/>
        <end position="732"/>
    </location>
</feature>
<dbReference type="InterPro" id="IPR054554">
    <property type="entry name" value="ZP1/4_Ig-like"/>
</dbReference>
<dbReference type="Ensembl" id="ENSLLET00000029020.1">
    <property type="protein sequence ID" value="ENSLLEP00000027930.1"/>
    <property type="gene ID" value="ENSLLEG00000017448.1"/>
</dbReference>
<evidence type="ECO:0000259" key="7">
    <source>
        <dbReference type="Pfam" id="PF22821"/>
    </source>
</evidence>
<keyword evidence="3 5" id="KW-0732">Signal</keyword>
<dbReference type="Proteomes" id="UP000694569">
    <property type="component" value="Unplaced"/>
</dbReference>
<dbReference type="GeneTree" id="ENSGT00390000003592"/>
<protein>
    <submittedName>
        <fullName evidence="8">Chromosome 1 open reading frame 127</fullName>
    </submittedName>
</protein>
<dbReference type="Pfam" id="PF15094">
    <property type="entry name" value="DUF4556"/>
    <property type="match status" value="1"/>
</dbReference>
<evidence type="ECO:0000259" key="6">
    <source>
        <dbReference type="Pfam" id="PF15094"/>
    </source>
</evidence>
<gene>
    <name evidence="8" type="primary">C1orf127</name>
    <name evidence="8" type="synonym">CIROZ</name>
</gene>
<evidence type="ECO:0000256" key="1">
    <source>
        <dbReference type="ARBA" id="ARBA00004613"/>
    </source>
</evidence>
<sequence>MLFIVFKSYKYIVSACSRALCFLCLLCGAPSSPFPFNYHEDRRLNGISENSADNVECFLDYMELWVPRRQIEGLLLWLSQTMRFPVSLSSLERSNHLLSRCRYCLNSDPEGNFIFRVWYSGCKVQAENGFHALEIHMVKKTATGNGQSDRYSMRCPALTVALGRETVRCEPHFVQVSRPVPLRDSSDQEQWFLVFRGEFVVSVEDASLIGIEVEISDFSVTVRGQRGQLLNAVEFMDRQTDMLPLWVARGFYAYSLEASCPFVTRHPGEEVTLSIPKQRVGLVKRGTYTTETLTLRNIVVGHFVSATVTENKYFVVINIPSNEVLQSQECHMSVGNVPGVQVYYSIDLVLEFVEMAYPMNWTMENYYECTVASSQYAQREMMQQAAFSTAINNIDVSCNTSDNEQVAGPQHMTSSPSLPPKSGYMIDNTTADVNDEMGNLQKLSIKEQFAAPESNETLEEVSGSGYHSDIEENAYPSLVKVSSINSTVLTPIEDNPTSETYSIVTSTGIKHKALSLTTGQPKTFNVYRSESPQPKEKHVTRSGAKVRLSRSDVTNVMTQNMRNYPTDQVMSSSPLKIPIQPNVTSNQSSRDNQTMAFPPTTNLSNKSYLDSRNADPVLMSVSSHWPEDNMVALDTFPRDAESNLLVAMSADGYIPLGPTNVSPSRKREEWSQRFNENRVKQEQEETLESGKQRIKSAMDENRRVSDTFHSLLQLKIPGSPSKQSGSQSSGQIYLNSKTNMGPGLWTMRSHLSRSPLDEILDSPSDEFETIAASEDLVLSHT</sequence>
<dbReference type="OrthoDB" id="8946479at2759"/>
<organism evidence="8 9">
    <name type="scientific">Leptobrachium leishanense</name>
    <name type="common">Leishan spiny toad</name>
    <dbReference type="NCBI Taxonomy" id="445787"/>
    <lineage>
        <taxon>Eukaryota</taxon>
        <taxon>Metazoa</taxon>
        <taxon>Chordata</taxon>
        <taxon>Craniata</taxon>
        <taxon>Vertebrata</taxon>
        <taxon>Euteleostomi</taxon>
        <taxon>Amphibia</taxon>
        <taxon>Batrachia</taxon>
        <taxon>Anura</taxon>
        <taxon>Pelobatoidea</taxon>
        <taxon>Megophryidae</taxon>
        <taxon>Leptobrachium</taxon>
    </lineage>
</organism>
<feature type="region of interest" description="Disordered" evidence="4">
    <location>
        <begin position="659"/>
        <end position="690"/>
    </location>
</feature>
<dbReference type="PANTHER" id="PTHR38653">
    <property type="entry name" value="GENE 572-RELATED"/>
    <property type="match status" value="1"/>
</dbReference>
<accession>A0A8C5PTZ9</accession>
<keyword evidence="2" id="KW-0964">Secreted</keyword>
<dbReference type="InterPro" id="IPR027956">
    <property type="entry name" value="CIROZ"/>
</dbReference>
<reference evidence="8" key="2">
    <citation type="submission" date="2025-09" db="UniProtKB">
        <authorList>
            <consortium name="Ensembl"/>
        </authorList>
    </citation>
    <scope>IDENTIFICATION</scope>
</reference>
<dbReference type="InterPro" id="IPR049521">
    <property type="entry name" value="CIROZ_b"/>
</dbReference>
<evidence type="ECO:0000256" key="4">
    <source>
        <dbReference type="SAM" id="MobiDB-lite"/>
    </source>
</evidence>
<evidence type="ECO:0000313" key="8">
    <source>
        <dbReference type="Ensembl" id="ENSLLEP00000027930.1"/>
    </source>
</evidence>
<dbReference type="AlphaFoldDB" id="A0A8C5PTZ9"/>
<feature type="domain" description="CIROZ beta" evidence="6">
    <location>
        <begin position="266"/>
        <end position="369"/>
    </location>
</feature>
<evidence type="ECO:0000256" key="2">
    <source>
        <dbReference type="ARBA" id="ARBA00022525"/>
    </source>
</evidence>
<feature type="chain" id="PRO_5034935304" evidence="5">
    <location>
        <begin position="32"/>
        <end position="781"/>
    </location>
</feature>
<dbReference type="GO" id="GO:0005576">
    <property type="term" value="C:extracellular region"/>
    <property type="evidence" value="ECO:0007669"/>
    <property type="project" value="UniProtKB-SubCell"/>
</dbReference>
<feature type="domain" description="Zona pellucida sperm-binding protein 1/4 Ig-like" evidence="7">
    <location>
        <begin position="99"/>
        <end position="156"/>
    </location>
</feature>
<feature type="region of interest" description="Disordered" evidence="4">
    <location>
        <begin position="715"/>
        <end position="735"/>
    </location>
</feature>
<evidence type="ECO:0000313" key="9">
    <source>
        <dbReference type="Proteomes" id="UP000694569"/>
    </source>
</evidence>
<comment type="subcellular location">
    <subcellularLocation>
        <location evidence="1">Secreted</location>
    </subcellularLocation>
</comment>